<dbReference type="Pfam" id="PF05495">
    <property type="entry name" value="zf-CHY"/>
    <property type="match status" value="1"/>
</dbReference>
<sequence length="122" mass="12704">MNDKQGATAAESVGSTVDVIVGAIDGEGRCAHWHAAVDVVANRCATCNKWFACSLCHAEIADHPFGPMPLDVPAAMCGACGHTMNYHEYSAATSRLARPACPACGHGFNPGCGLHAGIYFEL</sequence>
<dbReference type="RefSeq" id="WP_232315948.1">
    <property type="nucleotide sequence ID" value="NZ_BJNB01000010.1"/>
</dbReference>
<proteinExistence type="predicted"/>
<name>A0AB73B685_CORFL</name>
<keyword evidence="3" id="KW-0862">Zinc</keyword>
<feature type="domain" description="CHY-type" evidence="4">
    <location>
        <begin position="30"/>
        <end position="84"/>
    </location>
</feature>
<dbReference type="GeneID" id="82879238"/>
<keyword evidence="1" id="KW-0479">Metal-binding</keyword>
<keyword evidence="2" id="KW-0863">Zinc-finger</keyword>
<evidence type="ECO:0000256" key="1">
    <source>
        <dbReference type="ARBA" id="ARBA00022723"/>
    </source>
</evidence>
<evidence type="ECO:0000256" key="2">
    <source>
        <dbReference type="ARBA" id="ARBA00022771"/>
    </source>
</evidence>
<dbReference type="Proteomes" id="UP000315353">
    <property type="component" value="Unassembled WGS sequence"/>
</dbReference>
<organism evidence="5 6">
    <name type="scientific">Corynebacterium flavescens</name>
    <dbReference type="NCBI Taxonomy" id="28028"/>
    <lineage>
        <taxon>Bacteria</taxon>
        <taxon>Bacillati</taxon>
        <taxon>Actinomycetota</taxon>
        <taxon>Actinomycetes</taxon>
        <taxon>Mycobacteriales</taxon>
        <taxon>Corynebacteriaceae</taxon>
        <taxon>Corynebacterium</taxon>
    </lineage>
</organism>
<dbReference type="SUPFAM" id="SSF161219">
    <property type="entry name" value="CHY zinc finger-like"/>
    <property type="match status" value="1"/>
</dbReference>
<evidence type="ECO:0000259" key="4">
    <source>
        <dbReference type="Pfam" id="PF05495"/>
    </source>
</evidence>
<evidence type="ECO:0000313" key="6">
    <source>
        <dbReference type="Proteomes" id="UP000315353"/>
    </source>
</evidence>
<accession>A0AB73B685</accession>
<dbReference type="InterPro" id="IPR037274">
    <property type="entry name" value="Znf_CHY_sf"/>
</dbReference>
<dbReference type="EMBL" id="BJNB01000010">
    <property type="protein sequence ID" value="GEB97451.1"/>
    <property type="molecule type" value="Genomic_DNA"/>
</dbReference>
<comment type="caution">
    <text evidence="5">The sequence shown here is derived from an EMBL/GenBank/DDBJ whole genome shotgun (WGS) entry which is preliminary data.</text>
</comment>
<evidence type="ECO:0000256" key="3">
    <source>
        <dbReference type="ARBA" id="ARBA00022833"/>
    </source>
</evidence>
<reference evidence="5 6" key="1">
    <citation type="submission" date="2019-06" db="EMBL/GenBank/DDBJ databases">
        <title>Whole genome shotgun sequence of Corynebacterium flavescens NBRC 14136.</title>
        <authorList>
            <person name="Hosoyama A."/>
            <person name="Uohara A."/>
            <person name="Ohji S."/>
            <person name="Ichikawa N."/>
        </authorList>
    </citation>
    <scope>NUCLEOTIDE SEQUENCE [LARGE SCALE GENOMIC DNA]</scope>
    <source>
        <strain evidence="5 6">NBRC 14136</strain>
    </source>
</reference>
<dbReference type="GO" id="GO:0008270">
    <property type="term" value="F:zinc ion binding"/>
    <property type="evidence" value="ECO:0007669"/>
    <property type="project" value="UniProtKB-KW"/>
</dbReference>
<evidence type="ECO:0000313" key="5">
    <source>
        <dbReference type="EMBL" id="GEB97451.1"/>
    </source>
</evidence>
<dbReference type="AlphaFoldDB" id="A0AB73B685"/>
<dbReference type="InterPro" id="IPR008913">
    <property type="entry name" value="Znf_CHY"/>
</dbReference>
<dbReference type="PIRSF" id="PIRSF017292">
    <property type="entry name" value="UCP017292_Znf_CHY"/>
    <property type="match status" value="1"/>
</dbReference>
<gene>
    <name evidence="5" type="ORF">CFL01nite_09460</name>
</gene>
<protein>
    <recommendedName>
        <fullName evidence="4">CHY-type domain-containing protein</fullName>
    </recommendedName>
</protein>
<dbReference type="InterPro" id="IPR016694">
    <property type="entry name" value="UCP017292"/>
</dbReference>